<evidence type="ECO:0000313" key="1">
    <source>
        <dbReference type="EMBL" id="CAG8449435.1"/>
    </source>
</evidence>
<dbReference type="EMBL" id="CAJVPM010000683">
    <property type="protein sequence ID" value="CAG8449435.1"/>
    <property type="molecule type" value="Genomic_DNA"/>
</dbReference>
<name>A0ACA9K393_9GLOM</name>
<dbReference type="Proteomes" id="UP000789860">
    <property type="component" value="Unassembled WGS sequence"/>
</dbReference>
<reference evidence="1" key="1">
    <citation type="submission" date="2021-06" db="EMBL/GenBank/DDBJ databases">
        <authorList>
            <person name="Kallberg Y."/>
            <person name="Tangrot J."/>
            <person name="Rosling A."/>
        </authorList>
    </citation>
    <scope>NUCLEOTIDE SEQUENCE</scope>
    <source>
        <strain evidence="1">AU212A</strain>
    </source>
</reference>
<gene>
    <name evidence="1" type="ORF">SCALOS_LOCUS1114</name>
</gene>
<keyword evidence="2" id="KW-1185">Reference proteome</keyword>
<organism evidence="1 2">
    <name type="scientific">Scutellospora calospora</name>
    <dbReference type="NCBI Taxonomy" id="85575"/>
    <lineage>
        <taxon>Eukaryota</taxon>
        <taxon>Fungi</taxon>
        <taxon>Fungi incertae sedis</taxon>
        <taxon>Mucoromycota</taxon>
        <taxon>Glomeromycotina</taxon>
        <taxon>Glomeromycetes</taxon>
        <taxon>Diversisporales</taxon>
        <taxon>Gigasporaceae</taxon>
        <taxon>Scutellospora</taxon>
    </lineage>
</organism>
<comment type="caution">
    <text evidence="1">The sequence shown here is derived from an EMBL/GenBank/DDBJ whole genome shotgun (WGS) entry which is preliminary data.</text>
</comment>
<protein>
    <submittedName>
        <fullName evidence="1">4036_t:CDS:1</fullName>
    </submittedName>
</protein>
<evidence type="ECO:0000313" key="2">
    <source>
        <dbReference type="Proteomes" id="UP000789860"/>
    </source>
</evidence>
<sequence>AIIAAEEFEIQENIQKQLENAIIKVKKSPEMMTTNVKEFPEILEYQKYLQQLKDFDNNLLKYKDFNMTNLVFDIIFSLANSKTEIFSFIEKFYNTDLENETNSFDEIDKYLKSLPEWSNYCTEITNQFEDLNNLVNNILDSVFIFEMQEKLLTKMDNIRKELCNQSEKIDKYKSKKIKKINIFTDYEKKINQENEAIYLNFIRIIELKLVYDSITELKTLLKRLKLLDSQKILATNNIISTKKQSSEYQLGEKKATKEEISIPLTKIANEKRNSLNQDYTTGKVENNNSNLVQKTNTLSSDSKLSEPKGKTVIADTQKNKKRKNKKGTHENNIVMTEATTSGQGSSSH</sequence>
<proteinExistence type="predicted"/>
<accession>A0ACA9K393</accession>
<feature type="non-terminal residue" evidence="1">
    <location>
        <position position="1"/>
    </location>
</feature>